<dbReference type="Pfam" id="PF06114">
    <property type="entry name" value="Peptidase_M78"/>
    <property type="match status" value="1"/>
</dbReference>
<dbReference type="EMBL" id="JBHSRF010000015">
    <property type="protein sequence ID" value="MFC6082251.1"/>
    <property type="molecule type" value="Genomic_DNA"/>
</dbReference>
<keyword evidence="4" id="KW-1185">Reference proteome</keyword>
<organism evidence="3 4">
    <name type="scientific">Sphaerisporangium aureirubrum</name>
    <dbReference type="NCBI Taxonomy" id="1544736"/>
    <lineage>
        <taxon>Bacteria</taxon>
        <taxon>Bacillati</taxon>
        <taxon>Actinomycetota</taxon>
        <taxon>Actinomycetes</taxon>
        <taxon>Streptosporangiales</taxon>
        <taxon>Streptosporangiaceae</taxon>
        <taxon>Sphaerisporangium</taxon>
    </lineage>
</organism>
<evidence type="ECO:0000259" key="2">
    <source>
        <dbReference type="PROSITE" id="PS50943"/>
    </source>
</evidence>
<dbReference type="Gene3D" id="1.10.10.2910">
    <property type="match status" value="1"/>
</dbReference>
<dbReference type="PROSITE" id="PS50943">
    <property type="entry name" value="HTH_CROC1"/>
    <property type="match status" value="1"/>
</dbReference>
<comment type="similarity">
    <text evidence="1">Belongs to the short-chain fatty acyl-CoA assimilation regulator (ScfR) family.</text>
</comment>
<dbReference type="PANTHER" id="PTHR43236">
    <property type="entry name" value="ANTITOXIN HIGA1"/>
    <property type="match status" value="1"/>
</dbReference>
<dbReference type="SMART" id="SM00530">
    <property type="entry name" value="HTH_XRE"/>
    <property type="match status" value="1"/>
</dbReference>
<name>A0ABW1NGY5_9ACTN</name>
<dbReference type="InterPro" id="IPR001387">
    <property type="entry name" value="Cro/C1-type_HTH"/>
</dbReference>
<dbReference type="RefSeq" id="WP_380751873.1">
    <property type="nucleotide sequence ID" value="NZ_JBHSRF010000015.1"/>
</dbReference>
<gene>
    <name evidence="3" type="ORF">ACFP1K_13885</name>
</gene>
<dbReference type="PANTHER" id="PTHR43236:SF1">
    <property type="entry name" value="BLL7220 PROTEIN"/>
    <property type="match status" value="1"/>
</dbReference>
<comment type="caution">
    <text evidence="3">The sequence shown here is derived from an EMBL/GenBank/DDBJ whole genome shotgun (WGS) entry which is preliminary data.</text>
</comment>
<dbReference type="SUPFAM" id="SSF47413">
    <property type="entry name" value="lambda repressor-like DNA-binding domains"/>
    <property type="match status" value="1"/>
</dbReference>
<accession>A0ABW1NGY5</accession>
<dbReference type="InterPro" id="IPR010982">
    <property type="entry name" value="Lambda_DNA-bd_dom_sf"/>
</dbReference>
<dbReference type="InterPro" id="IPR010359">
    <property type="entry name" value="IrrE_HExxH"/>
</dbReference>
<dbReference type="Pfam" id="PF01381">
    <property type="entry name" value="HTH_3"/>
    <property type="match status" value="1"/>
</dbReference>
<feature type="domain" description="HTH cro/C1-type" evidence="2">
    <location>
        <begin position="13"/>
        <end position="67"/>
    </location>
</feature>
<dbReference type="Proteomes" id="UP001596137">
    <property type="component" value="Unassembled WGS sequence"/>
</dbReference>
<dbReference type="InterPro" id="IPR052345">
    <property type="entry name" value="Rad_response_metalloprotease"/>
</dbReference>
<protein>
    <submittedName>
        <fullName evidence="3">Helix-turn-helix domain-containing protein</fullName>
    </submittedName>
</protein>
<sequence>MSSLDWVAIGERVRESRLAMRLSQEQLAERIGLDRTMVSKIEAGGRRLDALELVRVASALDLPIAHFISAPPAVMSHRAPLAEDTTTDAAQASYRIDAALASWIRDIRLLVSLGTLRPNPIKRYPDRVDGRAAAVAAARWLRDELGLGSRPIESLVDLCEQSGQYLLLTDLPGDGASAVDGDVAAAVISVSGDPGRRRATAAHELGHLILGDEYSSDLGVSASREDREAVVNVFAAELLLPVAAISRAWVERGPCRSTLIRLAAEHRTSWSLALRQATTAEAIGKAEETKLRACPPTYAEFRDALGWTPQPDLDSIRVPPGFAHAVMLAYRDHHITSRRAVELMHGQLNNETDLPPSGDEDDAP</sequence>
<dbReference type="CDD" id="cd00093">
    <property type="entry name" value="HTH_XRE"/>
    <property type="match status" value="1"/>
</dbReference>
<evidence type="ECO:0000313" key="3">
    <source>
        <dbReference type="EMBL" id="MFC6082251.1"/>
    </source>
</evidence>
<dbReference type="Gene3D" id="1.10.260.40">
    <property type="entry name" value="lambda repressor-like DNA-binding domains"/>
    <property type="match status" value="1"/>
</dbReference>
<proteinExistence type="inferred from homology"/>
<evidence type="ECO:0000313" key="4">
    <source>
        <dbReference type="Proteomes" id="UP001596137"/>
    </source>
</evidence>
<reference evidence="4" key="1">
    <citation type="journal article" date="2019" name="Int. J. Syst. Evol. Microbiol.">
        <title>The Global Catalogue of Microorganisms (GCM) 10K type strain sequencing project: providing services to taxonomists for standard genome sequencing and annotation.</title>
        <authorList>
            <consortium name="The Broad Institute Genomics Platform"/>
            <consortium name="The Broad Institute Genome Sequencing Center for Infectious Disease"/>
            <person name="Wu L."/>
            <person name="Ma J."/>
        </authorList>
    </citation>
    <scope>NUCLEOTIDE SEQUENCE [LARGE SCALE GENOMIC DNA]</scope>
    <source>
        <strain evidence="4">JCM 30346</strain>
    </source>
</reference>
<evidence type="ECO:0000256" key="1">
    <source>
        <dbReference type="ARBA" id="ARBA00007227"/>
    </source>
</evidence>